<gene>
    <name evidence="4" type="ORF">HY768_11550</name>
</gene>
<dbReference type="SMART" id="SM01007">
    <property type="entry name" value="Aldolase_II"/>
    <property type="match status" value="1"/>
</dbReference>
<dbReference type="InterPro" id="IPR036409">
    <property type="entry name" value="Aldolase_II/adducin_N_sf"/>
</dbReference>
<evidence type="ECO:0000256" key="1">
    <source>
        <dbReference type="ARBA" id="ARBA00022723"/>
    </source>
</evidence>
<dbReference type="InterPro" id="IPR050197">
    <property type="entry name" value="Aldolase_class_II_sugar_metab"/>
</dbReference>
<dbReference type="InterPro" id="IPR001303">
    <property type="entry name" value="Aldolase_II/adducin_N"/>
</dbReference>
<dbReference type="AlphaFoldDB" id="A0A933ICB2"/>
<dbReference type="Pfam" id="PF00596">
    <property type="entry name" value="Aldolase_II"/>
    <property type="match status" value="1"/>
</dbReference>
<dbReference type="Proteomes" id="UP000736328">
    <property type="component" value="Unassembled WGS sequence"/>
</dbReference>
<dbReference type="SUPFAM" id="SSF53639">
    <property type="entry name" value="AraD/HMP-PK domain-like"/>
    <property type="match status" value="1"/>
</dbReference>
<reference evidence="4" key="1">
    <citation type="submission" date="2020-07" db="EMBL/GenBank/DDBJ databases">
        <title>Huge and variable diversity of episymbiotic CPR bacteria and DPANN archaea in groundwater ecosystems.</title>
        <authorList>
            <person name="He C.Y."/>
            <person name="Keren R."/>
            <person name="Whittaker M."/>
            <person name="Farag I.F."/>
            <person name="Doudna J."/>
            <person name="Cate J.H.D."/>
            <person name="Banfield J.F."/>
        </authorList>
    </citation>
    <scope>NUCLEOTIDE SEQUENCE</scope>
    <source>
        <strain evidence="4">NC_groundwater_1520_Pr4_B-0.1um_53_5</strain>
    </source>
</reference>
<feature type="domain" description="Class II aldolase/adducin N-terminal" evidence="3">
    <location>
        <begin position="6"/>
        <end position="182"/>
    </location>
</feature>
<accession>A0A933ICB2</accession>
<dbReference type="GO" id="GO:0019323">
    <property type="term" value="P:pentose catabolic process"/>
    <property type="evidence" value="ECO:0007669"/>
    <property type="project" value="TreeGrafter"/>
</dbReference>
<evidence type="ECO:0000259" key="3">
    <source>
        <dbReference type="SMART" id="SM01007"/>
    </source>
</evidence>
<dbReference type="Gene3D" id="3.40.225.10">
    <property type="entry name" value="Class II aldolase/adducin N-terminal domain"/>
    <property type="match status" value="1"/>
</dbReference>
<dbReference type="PANTHER" id="PTHR22789">
    <property type="entry name" value="FUCULOSE PHOSPHATE ALDOLASE"/>
    <property type="match status" value="1"/>
</dbReference>
<dbReference type="GO" id="GO:0005829">
    <property type="term" value="C:cytosol"/>
    <property type="evidence" value="ECO:0007669"/>
    <property type="project" value="TreeGrafter"/>
</dbReference>
<proteinExistence type="predicted"/>
<name>A0A933ICB2_UNCT6</name>
<evidence type="ECO:0000256" key="2">
    <source>
        <dbReference type="ARBA" id="ARBA00023239"/>
    </source>
</evidence>
<comment type="caution">
    <text evidence="4">The sequence shown here is derived from an EMBL/GenBank/DDBJ whole genome shotgun (WGS) entry which is preliminary data.</text>
</comment>
<dbReference type="GO" id="GO:0046872">
    <property type="term" value="F:metal ion binding"/>
    <property type="evidence" value="ECO:0007669"/>
    <property type="project" value="UniProtKB-KW"/>
</dbReference>
<keyword evidence="2" id="KW-0456">Lyase</keyword>
<protein>
    <submittedName>
        <fullName evidence="4">Class II aldolase/adducin family protein</fullName>
    </submittedName>
</protein>
<evidence type="ECO:0000313" key="4">
    <source>
        <dbReference type="EMBL" id="MBI4727830.1"/>
    </source>
</evidence>
<keyword evidence="1" id="KW-0479">Metal-binding</keyword>
<dbReference type="GO" id="GO:0016832">
    <property type="term" value="F:aldehyde-lyase activity"/>
    <property type="evidence" value="ECO:0007669"/>
    <property type="project" value="TreeGrafter"/>
</dbReference>
<dbReference type="PANTHER" id="PTHR22789:SF0">
    <property type="entry name" value="3-OXO-TETRONATE 4-PHOSPHATE DECARBOXYLASE-RELATED"/>
    <property type="match status" value="1"/>
</dbReference>
<organism evidence="4 5">
    <name type="scientific">candidate division TA06 bacterium</name>
    <dbReference type="NCBI Taxonomy" id="2250710"/>
    <lineage>
        <taxon>Bacteria</taxon>
        <taxon>Bacteria division TA06</taxon>
    </lineage>
</organism>
<evidence type="ECO:0000313" key="5">
    <source>
        <dbReference type="Proteomes" id="UP000736328"/>
    </source>
</evidence>
<sequence>MPSFKKQIIGVCQRLDALGFVPATDGNVSARLDEKRILITPALLRKGDIKESQLLVTDLEGRVLKGRGRPSSEIRMHLYAYKMRPDITAIVHAHPPYATAFAAAGLDIKAPLLPEVVLTVGPVPLAPYATPSTEEVPRSIAPLIKKHQALLLANHGVLTLGKNLDGALQRMERVEHLAKIAFLARALKRPQYLNEKQVKKLLDLQ</sequence>
<dbReference type="EMBL" id="JACQXR010000161">
    <property type="protein sequence ID" value="MBI4727830.1"/>
    <property type="molecule type" value="Genomic_DNA"/>
</dbReference>